<evidence type="ECO:0000256" key="7">
    <source>
        <dbReference type="SAM" id="MobiDB-lite"/>
    </source>
</evidence>
<evidence type="ECO:0000256" key="2">
    <source>
        <dbReference type="ARBA" id="ARBA00004496"/>
    </source>
</evidence>
<evidence type="ECO:0000256" key="4">
    <source>
        <dbReference type="ARBA" id="ARBA00022884"/>
    </source>
</evidence>
<dbReference type="GeneID" id="17086355"/>
<keyword evidence="4 6" id="KW-0694">RNA-binding</keyword>
<dbReference type="PROSITE" id="PS50102">
    <property type="entry name" value="RRM"/>
    <property type="match status" value="1"/>
</dbReference>
<dbReference type="InterPro" id="IPR033744">
    <property type="entry name" value="RRM_RBM8"/>
</dbReference>
<dbReference type="GO" id="GO:0005634">
    <property type="term" value="C:nucleus"/>
    <property type="evidence" value="ECO:0007669"/>
    <property type="project" value="UniProtKB-SubCell"/>
</dbReference>
<evidence type="ECO:0000256" key="5">
    <source>
        <dbReference type="ARBA" id="ARBA00023242"/>
    </source>
</evidence>
<dbReference type="Gene3D" id="3.30.70.330">
    <property type="match status" value="1"/>
</dbReference>
<organism evidence="9 10">
    <name type="scientific">Galdieria sulphuraria</name>
    <name type="common">Red alga</name>
    <dbReference type="NCBI Taxonomy" id="130081"/>
    <lineage>
        <taxon>Eukaryota</taxon>
        <taxon>Rhodophyta</taxon>
        <taxon>Bangiophyceae</taxon>
        <taxon>Galdieriales</taxon>
        <taxon>Galdieriaceae</taxon>
        <taxon>Galdieria</taxon>
    </lineage>
</organism>
<evidence type="ECO:0000313" key="10">
    <source>
        <dbReference type="Proteomes" id="UP000030680"/>
    </source>
</evidence>
<dbReference type="InterPro" id="IPR000504">
    <property type="entry name" value="RRM_dom"/>
</dbReference>
<dbReference type="Proteomes" id="UP000030680">
    <property type="component" value="Unassembled WGS sequence"/>
</dbReference>
<dbReference type="InterPro" id="IPR035979">
    <property type="entry name" value="RBD_domain_sf"/>
</dbReference>
<dbReference type="OrthoDB" id="15688at2759"/>
<reference evidence="10" key="1">
    <citation type="journal article" date="2013" name="Science">
        <title>Gene transfer from bacteria and archaea facilitated evolution of an extremophilic eukaryote.</title>
        <authorList>
            <person name="Schonknecht G."/>
            <person name="Chen W.H."/>
            <person name="Ternes C.M."/>
            <person name="Barbier G.G."/>
            <person name="Shrestha R.P."/>
            <person name="Stanke M."/>
            <person name="Brautigam A."/>
            <person name="Baker B.J."/>
            <person name="Banfield J.F."/>
            <person name="Garavito R.M."/>
            <person name="Carr K."/>
            <person name="Wilkerson C."/>
            <person name="Rensing S.A."/>
            <person name="Gagneul D."/>
            <person name="Dickenson N.E."/>
            <person name="Oesterhelt C."/>
            <person name="Lercher M.J."/>
            <person name="Weber A.P."/>
        </authorList>
    </citation>
    <scope>NUCLEOTIDE SEQUENCE [LARGE SCALE GENOMIC DNA]</scope>
    <source>
        <strain evidence="10">074W</strain>
    </source>
</reference>
<proteinExistence type="predicted"/>
<dbReference type="RefSeq" id="XP_005703968.1">
    <property type="nucleotide sequence ID" value="XM_005703911.1"/>
</dbReference>
<evidence type="ECO:0000313" key="9">
    <source>
        <dbReference type="EMBL" id="EME27448.1"/>
    </source>
</evidence>
<evidence type="ECO:0000256" key="1">
    <source>
        <dbReference type="ARBA" id="ARBA00004123"/>
    </source>
</evidence>
<evidence type="ECO:0000256" key="3">
    <source>
        <dbReference type="ARBA" id="ARBA00022490"/>
    </source>
</evidence>
<sequence length="156" mass="17513">MEDRMQVVVSETSKGEERGRGRGIGAAMDVDEEGRYTGKGGVFERLGTDRDGSGPQKSVEGYILIACNLHEECTEEDIYDKFSELGEVKNIHLNLDRRTGFTKGYALIEYQHFKEAQSAIEALNGAELHDRLLEVSWAFSRGPLGTRLSTRRRSEK</sequence>
<dbReference type="Gramene" id="EME27448">
    <property type="protein sequence ID" value="EME27448"/>
    <property type="gene ID" value="Gasu_50390"/>
</dbReference>
<dbReference type="InterPro" id="IPR008111">
    <property type="entry name" value="RNA-bd_8"/>
</dbReference>
<dbReference type="GO" id="GO:0005737">
    <property type="term" value="C:cytoplasm"/>
    <property type="evidence" value="ECO:0007669"/>
    <property type="project" value="UniProtKB-SubCell"/>
</dbReference>
<dbReference type="SUPFAM" id="SSF54928">
    <property type="entry name" value="RNA-binding domain, RBD"/>
    <property type="match status" value="1"/>
</dbReference>
<dbReference type="CDD" id="cd12324">
    <property type="entry name" value="RRM_RBM8"/>
    <property type="match status" value="1"/>
</dbReference>
<dbReference type="InterPro" id="IPR012677">
    <property type="entry name" value="Nucleotide-bd_a/b_plait_sf"/>
</dbReference>
<dbReference type="Pfam" id="PF00076">
    <property type="entry name" value="RRM_1"/>
    <property type="match status" value="1"/>
</dbReference>
<dbReference type="GO" id="GO:0003729">
    <property type="term" value="F:mRNA binding"/>
    <property type="evidence" value="ECO:0007669"/>
    <property type="project" value="InterPro"/>
</dbReference>
<dbReference type="AlphaFoldDB" id="M2XUY0"/>
<feature type="domain" description="RRM" evidence="8">
    <location>
        <begin position="62"/>
        <end position="140"/>
    </location>
</feature>
<dbReference type="SMART" id="SM00360">
    <property type="entry name" value="RRM"/>
    <property type="match status" value="1"/>
</dbReference>
<dbReference type="GO" id="GO:0006396">
    <property type="term" value="P:RNA processing"/>
    <property type="evidence" value="ECO:0007669"/>
    <property type="project" value="InterPro"/>
</dbReference>
<keyword evidence="3" id="KW-0963">Cytoplasm</keyword>
<protein>
    <submittedName>
        <fullName evidence="9">RNA-binding protein 8A isoform 1</fullName>
    </submittedName>
</protein>
<feature type="region of interest" description="Disordered" evidence="7">
    <location>
        <begin position="1"/>
        <end position="30"/>
    </location>
</feature>
<dbReference type="PRINTS" id="PR01738">
    <property type="entry name" value="RNABINDINGM8"/>
</dbReference>
<dbReference type="PANTHER" id="PTHR45894">
    <property type="entry name" value="RNA-BINDING PROTEIN 8A"/>
    <property type="match status" value="1"/>
</dbReference>
<name>M2XUY0_GALSU</name>
<keyword evidence="10" id="KW-1185">Reference proteome</keyword>
<gene>
    <name evidence="9" type="ORF">Gasu_50390</name>
</gene>
<dbReference type="EMBL" id="KB454532">
    <property type="protein sequence ID" value="EME27448.1"/>
    <property type="molecule type" value="Genomic_DNA"/>
</dbReference>
<comment type="subcellular location">
    <subcellularLocation>
        <location evidence="2">Cytoplasm</location>
    </subcellularLocation>
    <subcellularLocation>
        <location evidence="1">Nucleus</location>
    </subcellularLocation>
</comment>
<evidence type="ECO:0000259" key="8">
    <source>
        <dbReference type="PROSITE" id="PS50102"/>
    </source>
</evidence>
<evidence type="ECO:0000256" key="6">
    <source>
        <dbReference type="PROSITE-ProRule" id="PRU00176"/>
    </source>
</evidence>
<accession>M2XUY0</accession>
<keyword evidence="5" id="KW-0539">Nucleus</keyword>